<dbReference type="Proteomes" id="UP000182894">
    <property type="component" value="Unassembled WGS sequence"/>
</dbReference>
<evidence type="ECO:0000256" key="1">
    <source>
        <dbReference type="SAM" id="MobiDB-lite"/>
    </source>
</evidence>
<keyword evidence="3" id="KW-1185">Reference proteome</keyword>
<dbReference type="RefSeq" id="WP_074749521.1">
    <property type="nucleotide sequence ID" value="NZ_FNCO01000001.1"/>
</dbReference>
<dbReference type="OrthoDB" id="6819917at2"/>
<feature type="compositionally biased region" description="Polar residues" evidence="1">
    <location>
        <begin position="465"/>
        <end position="515"/>
    </location>
</feature>
<dbReference type="AlphaFoldDB" id="A0A1G7RKQ0"/>
<accession>A0A1G7RKQ0</accession>
<sequence>MRVSGQQTPDSSPSIERQEGSGANAVTDHACVGQGHPQSGQVSAAAVNDSREMRHLLTDFISRQFRPYRDRLEAESPHRGEIDRIIESRVNKLMEENISFEELQTVMDKAKKMDRNASMVSGTVGGLPFALASTLQATIPAITGAGANIQHPVAKAAAQGAISLAAASVIDQVGGASMKKLREDAYYLQAPGDKLHESLKVALESIDTKANLAIKNAKEAQTFTVRNAARMIAGPVAAKLNPAVEPILDTALAITGGLAAGAGTGYAAHNRRTEQFTSGPALLLGRRDAEPKQDLNQETDWFDVLQALRGANTFSTPLTNAGGRLADAGRTLLTDPLGALSRTAKGTFTASGAANVTTLTGGFAALEAGKGAAVNALAQQQAWGSFAKHAINTAGGAVVFGANAASVAVADKLVEDLMAQGGTTADTAGATETAQPAHGQAEEAPDEASGRIDRTSSQRSRRAGSESSSPARTSLTGNRIMNADNTARNANQSPASSVRGSLDSEQAQPTISGGPSSEAERSGSTSSGTPAERLAQLAVQTENLSDDDASSYHTATDASDDDASVYFTPPQSPV</sequence>
<gene>
    <name evidence="2" type="ORF">SAMN05216605_101178</name>
</gene>
<feature type="compositionally biased region" description="Polar residues" evidence="1">
    <location>
        <begin position="1"/>
        <end position="15"/>
    </location>
</feature>
<protein>
    <submittedName>
        <fullName evidence="2">Uncharacterized protein</fullName>
    </submittedName>
</protein>
<evidence type="ECO:0000313" key="2">
    <source>
        <dbReference type="EMBL" id="SDG11328.1"/>
    </source>
</evidence>
<evidence type="ECO:0000313" key="3">
    <source>
        <dbReference type="Proteomes" id="UP000182894"/>
    </source>
</evidence>
<feature type="region of interest" description="Disordered" evidence="1">
    <location>
        <begin position="427"/>
        <end position="574"/>
    </location>
</feature>
<reference evidence="3" key="1">
    <citation type="submission" date="2016-10" db="EMBL/GenBank/DDBJ databases">
        <authorList>
            <person name="Varghese N."/>
            <person name="Submissions S."/>
        </authorList>
    </citation>
    <scope>NUCLEOTIDE SEQUENCE [LARGE SCALE GENOMIC DNA]</scope>
    <source>
        <strain evidence="3">ATCC 700689</strain>
    </source>
</reference>
<feature type="region of interest" description="Disordered" evidence="1">
    <location>
        <begin position="1"/>
        <end position="47"/>
    </location>
</feature>
<dbReference type="EMBL" id="FNCO01000001">
    <property type="protein sequence ID" value="SDG11328.1"/>
    <property type="molecule type" value="Genomic_DNA"/>
</dbReference>
<proteinExistence type="predicted"/>
<organism evidence="2 3">
    <name type="scientific">Pseudomonas abietaniphila</name>
    <dbReference type="NCBI Taxonomy" id="89065"/>
    <lineage>
        <taxon>Bacteria</taxon>
        <taxon>Pseudomonadati</taxon>
        <taxon>Pseudomonadota</taxon>
        <taxon>Gammaproteobacteria</taxon>
        <taxon>Pseudomonadales</taxon>
        <taxon>Pseudomonadaceae</taxon>
        <taxon>Pseudomonas</taxon>
    </lineage>
</organism>
<name>A0A1G7RKQ0_9PSED</name>